<feature type="region of interest" description="Disordered" evidence="1">
    <location>
        <begin position="61"/>
        <end position="80"/>
    </location>
</feature>
<dbReference type="EMBL" id="CP035758">
    <property type="protein sequence ID" value="QBD80150.1"/>
    <property type="molecule type" value="Genomic_DNA"/>
</dbReference>
<proteinExistence type="predicted"/>
<dbReference type="RefSeq" id="WP_129891216.1">
    <property type="nucleotide sequence ID" value="NZ_CP035758.1"/>
</dbReference>
<name>A0A4P6JXP4_KTERU</name>
<accession>A0A4P6JXP4</accession>
<reference evidence="2 3" key="1">
    <citation type="submission" date="2019-01" db="EMBL/GenBank/DDBJ databases">
        <title>Ktedonosporobacter rubrisoli SCAWS-G2.</title>
        <authorList>
            <person name="Huang Y."/>
            <person name="Yan B."/>
        </authorList>
    </citation>
    <scope>NUCLEOTIDE SEQUENCE [LARGE SCALE GENOMIC DNA]</scope>
    <source>
        <strain evidence="2 3">SCAWS-G2</strain>
    </source>
</reference>
<feature type="compositionally biased region" description="Basic residues" evidence="1">
    <location>
        <begin position="71"/>
        <end position="80"/>
    </location>
</feature>
<gene>
    <name evidence="2" type="ORF">EPA93_30895</name>
</gene>
<evidence type="ECO:0000313" key="3">
    <source>
        <dbReference type="Proteomes" id="UP000290365"/>
    </source>
</evidence>
<sequence length="80" mass="9429">MTPAEIEYANKRMKQKWYDLAMAEQQGVSTPTLERMYNAYMLAVDEYNRCCAVYQQEKLQEADSAPSHIAQQKHRRRRAS</sequence>
<dbReference type="KEGG" id="kbs:EPA93_30895"/>
<evidence type="ECO:0000313" key="2">
    <source>
        <dbReference type="EMBL" id="QBD80150.1"/>
    </source>
</evidence>
<keyword evidence="3" id="KW-1185">Reference proteome</keyword>
<dbReference type="AlphaFoldDB" id="A0A4P6JXP4"/>
<dbReference type="Proteomes" id="UP000290365">
    <property type="component" value="Chromosome"/>
</dbReference>
<dbReference type="OrthoDB" id="165263at2"/>
<evidence type="ECO:0000256" key="1">
    <source>
        <dbReference type="SAM" id="MobiDB-lite"/>
    </source>
</evidence>
<protein>
    <submittedName>
        <fullName evidence="2">Uncharacterized protein</fullName>
    </submittedName>
</protein>
<organism evidence="2 3">
    <name type="scientific">Ktedonosporobacter rubrisoli</name>
    <dbReference type="NCBI Taxonomy" id="2509675"/>
    <lineage>
        <taxon>Bacteria</taxon>
        <taxon>Bacillati</taxon>
        <taxon>Chloroflexota</taxon>
        <taxon>Ktedonobacteria</taxon>
        <taxon>Ktedonobacterales</taxon>
        <taxon>Ktedonosporobacteraceae</taxon>
        <taxon>Ktedonosporobacter</taxon>
    </lineage>
</organism>